<dbReference type="Proteomes" id="UP000059680">
    <property type="component" value="Chromosome 8"/>
</dbReference>
<proteinExistence type="predicted"/>
<dbReference type="InParanoid" id="A0A0P0XGX4"/>
<gene>
    <name evidence="2" type="ordered locus">Os08g0471300</name>
    <name evidence="2" type="ORF">OSNPB_080471300</name>
</gene>
<dbReference type="EMBL" id="AP014964">
    <property type="protein sequence ID" value="BAT05845.1"/>
    <property type="molecule type" value="Genomic_DNA"/>
</dbReference>
<reference evidence="2 3" key="3">
    <citation type="journal article" date="2013" name="Rice">
        <title>Improvement of the Oryza sativa Nipponbare reference genome using next generation sequence and optical map data.</title>
        <authorList>
            <person name="Kawahara Y."/>
            <person name="de la Bastide M."/>
            <person name="Hamilton J.P."/>
            <person name="Kanamori H."/>
            <person name="McCombie W.R."/>
            <person name="Ouyang S."/>
            <person name="Schwartz D.C."/>
            <person name="Tanaka T."/>
            <person name="Wu J."/>
            <person name="Zhou S."/>
            <person name="Childs K.L."/>
            <person name="Davidson R.M."/>
            <person name="Lin H."/>
            <person name="Quesada-Ocampo L."/>
            <person name="Vaillancourt B."/>
            <person name="Sakai H."/>
            <person name="Lee S.S."/>
            <person name="Kim J."/>
            <person name="Numa H."/>
            <person name="Itoh T."/>
            <person name="Buell C.R."/>
            <person name="Matsumoto T."/>
        </authorList>
    </citation>
    <scope>NUCLEOTIDE SEQUENCE [LARGE SCALE GENOMIC DNA]</scope>
    <source>
        <strain evidence="3">cv. Nipponbare</strain>
    </source>
</reference>
<evidence type="ECO:0000256" key="1">
    <source>
        <dbReference type="SAM" id="MobiDB-lite"/>
    </source>
</evidence>
<dbReference type="AlphaFoldDB" id="A0A0P0XGX4"/>
<protein>
    <submittedName>
        <fullName evidence="2">Os08g0471300 protein</fullName>
    </submittedName>
</protein>
<name>A0A0P0XGX4_ORYSJ</name>
<dbReference type="Gramene" id="Os08t0471300-01">
    <property type="protein sequence ID" value="Os08t0471300-01"/>
    <property type="gene ID" value="Os08g0471300"/>
</dbReference>
<accession>A0A0P0XGX4</accession>
<sequence length="106" mass="11843">SAVCISCQLQDQTDWHARISSIFRPTLELSRSPRPVCVFRINRHPSRPPTRASAASSLTCALCHRPPTPLFTGTGSPATGRLKRPCSGEETRGGRRMRRSEDRWRG</sequence>
<organism evidence="2 3">
    <name type="scientific">Oryza sativa subsp. japonica</name>
    <name type="common">Rice</name>
    <dbReference type="NCBI Taxonomy" id="39947"/>
    <lineage>
        <taxon>Eukaryota</taxon>
        <taxon>Viridiplantae</taxon>
        <taxon>Streptophyta</taxon>
        <taxon>Embryophyta</taxon>
        <taxon>Tracheophyta</taxon>
        <taxon>Spermatophyta</taxon>
        <taxon>Magnoliopsida</taxon>
        <taxon>Liliopsida</taxon>
        <taxon>Poales</taxon>
        <taxon>Poaceae</taxon>
        <taxon>BOP clade</taxon>
        <taxon>Oryzoideae</taxon>
        <taxon>Oryzeae</taxon>
        <taxon>Oryzinae</taxon>
        <taxon>Oryza</taxon>
        <taxon>Oryza sativa</taxon>
    </lineage>
</organism>
<evidence type="ECO:0000313" key="2">
    <source>
        <dbReference type="EMBL" id="BAT05845.1"/>
    </source>
</evidence>
<feature type="region of interest" description="Disordered" evidence="1">
    <location>
        <begin position="71"/>
        <end position="106"/>
    </location>
</feature>
<keyword evidence="3" id="KW-1185">Reference proteome</keyword>
<feature type="non-terminal residue" evidence="2">
    <location>
        <position position="1"/>
    </location>
</feature>
<feature type="compositionally biased region" description="Basic and acidic residues" evidence="1">
    <location>
        <begin position="86"/>
        <end position="106"/>
    </location>
</feature>
<evidence type="ECO:0000313" key="3">
    <source>
        <dbReference type="Proteomes" id="UP000059680"/>
    </source>
</evidence>
<reference evidence="3" key="1">
    <citation type="journal article" date="2005" name="Nature">
        <title>The map-based sequence of the rice genome.</title>
        <authorList>
            <consortium name="International rice genome sequencing project (IRGSP)"/>
            <person name="Matsumoto T."/>
            <person name="Wu J."/>
            <person name="Kanamori H."/>
            <person name="Katayose Y."/>
            <person name="Fujisawa M."/>
            <person name="Namiki N."/>
            <person name="Mizuno H."/>
            <person name="Yamamoto K."/>
            <person name="Antonio B.A."/>
            <person name="Baba T."/>
            <person name="Sakata K."/>
            <person name="Nagamura Y."/>
            <person name="Aoki H."/>
            <person name="Arikawa K."/>
            <person name="Arita K."/>
            <person name="Bito T."/>
            <person name="Chiden Y."/>
            <person name="Fujitsuka N."/>
            <person name="Fukunaka R."/>
            <person name="Hamada M."/>
            <person name="Harada C."/>
            <person name="Hayashi A."/>
            <person name="Hijishita S."/>
            <person name="Honda M."/>
            <person name="Hosokawa S."/>
            <person name="Ichikawa Y."/>
            <person name="Idonuma A."/>
            <person name="Iijima M."/>
            <person name="Ikeda M."/>
            <person name="Ikeno M."/>
            <person name="Ito K."/>
            <person name="Ito S."/>
            <person name="Ito T."/>
            <person name="Ito Y."/>
            <person name="Ito Y."/>
            <person name="Iwabuchi A."/>
            <person name="Kamiya K."/>
            <person name="Karasawa W."/>
            <person name="Kurita K."/>
            <person name="Katagiri S."/>
            <person name="Kikuta A."/>
            <person name="Kobayashi H."/>
            <person name="Kobayashi N."/>
            <person name="Machita K."/>
            <person name="Maehara T."/>
            <person name="Masukawa M."/>
            <person name="Mizubayashi T."/>
            <person name="Mukai Y."/>
            <person name="Nagasaki H."/>
            <person name="Nagata Y."/>
            <person name="Naito S."/>
            <person name="Nakashima M."/>
            <person name="Nakama Y."/>
            <person name="Nakamichi Y."/>
            <person name="Nakamura M."/>
            <person name="Meguro A."/>
            <person name="Negishi M."/>
            <person name="Ohta I."/>
            <person name="Ohta T."/>
            <person name="Okamoto M."/>
            <person name="Ono N."/>
            <person name="Saji S."/>
            <person name="Sakaguchi M."/>
            <person name="Sakai K."/>
            <person name="Shibata M."/>
            <person name="Shimokawa T."/>
            <person name="Song J."/>
            <person name="Takazaki Y."/>
            <person name="Terasawa K."/>
            <person name="Tsugane M."/>
            <person name="Tsuji K."/>
            <person name="Ueda S."/>
            <person name="Waki K."/>
            <person name="Yamagata H."/>
            <person name="Yamamoto M."/>
            <person name="Yamamoto S."/>
            <person name="Yamane H."/>
            <person name="Yoshiki S."/>
            <person name="Yoshihara R."/>
            <person name="Yukawa K."/>
            <person name="Zhong H."/>
            <person name="Yano M."/>
            <person name="Yuan Q."/>
            <person name="Ouyang S."/>
            <person name="Liu J."/>
            <person name="Jones K.M."/>
            <person name="Gansberger K."/>
            <person name="Moffat K."/>
            <person name="Hill J."/>
            <person name="Bera J."/>
            <person name="Fadrosh D."/>
            <person name="Jin S."/>
            <person name="Johri S."/>
            <person name="Kim M."/>
            <person name="Overton L."/>
            <person name="Reardon M."/>
            <person name="Tsitrin T."/>
            <person name="Vuong H."/>
            <person name="Weaver B."/>
            <person name="Ciecko A."/>
            <person name="Tallon L."/>
            <person name="Jackson J."/>
            <person name="Pai G."/>
            <person name="Aken S.V."/>
            <person name="Utterback T."/>
            <person name="Reidmuller S."/>
            <person name="Feldblyum T."/>
            <person name="Hsiao J."/>
            <person name="Zismann V."/>
            <person name="Iobst S."/>
            <person name="de Vazeille A.R."/>
            <person name="Buell C.R."/>
            <person name="Ying K."/>
            <person name="Li Y."/>
            <person name="Lu T."/>
            <person name="Huang Y."/>
            <person name="Zhao Q."/>
            <person name="Feng Q."/>
            <person name="Zhang L."/>
            <person name="Zhu J."/>
            <person name="Weng Q."/>
            <person name="Mu J."/>
            <person name="Lu Y."/>
            <person name="Fan D."/>
            <person name="Liu Y."/>
            <person name="Guan J."/>
            <person name="Zhang Y."/>
            <person name="Yu S."/>
            <person name="Liu X."/>
            <person name="Zhang Y."/>
            <person name="Hong G."/>
            <person name="Han B."/>
            <person name="Choisne N."/>
            <person name="Demange N."/>
            <person name="Orjeda G."/>
            <person name="Samain S."/>
            <person name="Cattolico L."/>
            <person name="Pelletier E."/>
            <person name="Couloux A."/>
            <person name="Segurens B."/>
            <person name="Wincker P."/>
            <person name="D'Hont A."/>
            <person name="Scarpelli C."/>
            <person name="Weissenbach J."/>
            <person name="Salanoubat M."/>
            <person name="Quetier F."/>
            <person name="Yu Y."/>
            <person name="Kim H.R."/>
            <person name="Rambo T."/>
            <person name="Currie J."/>
            <person name="Collura K."/>
            <person name="Luo M."/>
            <person name="Yang T."/>
            <person name="Ammiraju J.S.S."/>
            <person name="Engler F."/>
            <person name="Soderlund C."/>
            <person name="Wing R.A."/>
            <person name="Palmer L.E."/>
            <person name="de la Bastide M."/>
            <person name="Spiegel L."/>
            <person name="Nascimento L."/>
            <person name="Zutavern T."/>
            <person name="O'Shaughnessy A."/>
            <person name="Dike S."/>
            <person name="Dedhia N."/>
            <person name="Preston R."/>
            <person name="Balija V."/>
            <person name="McCombie W.R."/>
            <person name="Chow T."/>
            <person name="Chen H."/>
            <person name="Chung M."/>
            <person name="Chen C."/>
            <person name="Shaw J."/>
            <person name="Wu H."/>
            <person name="Hsiao K."/>
            <person name="Chao Y."/>
            <person name="Chu M."/>
            <person name="Cheng C."/>
            <person name="Hour A."/>
            <person name="Lee P."/>
            <person name="Lin S."/>
            <person name="Lin Y."/>
            <person name="Liou J."/>
            <person name="Liu S."/>
            <person name="Hsing Y."/>
            <person name="Raghuvanshi S."/>
            <person name="Mohanty A."/>
            <person name="Bharti A.K."/>
            <person name="Gaur A."/>
            <person name="Gupta V."/>
            <person name="Kumar D."/>
            <person name="Ravi V."/>
            <person name="Vij S."/>
            <person name="Kapur A."/>
            <person name="Khurana P."/>
            <person name="Khurana P."/>
            <person name="Khurana J.P."/>
            <person name="Tyagi A.K."/>
            <person name="Gaikwad K."/>
            <person name="Singh A."/>
            <person name="Dalal V."/>
            <person name="Srivastava S."/>
            <person name="Dixit A."/>
            <person name="Pal A.K."/>
            <person name="Ghazi I.A."/>
            <person name="Yadav M."/>
            <person name="Pandit A."/>
            <person name="Bhargava A."/>
            <person name="Sureshbabu K."/>
            <person name="Batra K."/>
            <person name="Sharma T.R."/>
            <person name="Mohapatra T."/>
            <person name="Singh N.K."/>
            <person name="Messing J."/>
            <person name="Nelson A.B."/>
            <person name="Fuks G."/>
            <person name="Kavchok S."/>
            <person name="Keizer G."/>
            <person name="Linton E."/>
            <person name="Llaca V."/>
            <person name="Song R."/>
            <person name="Tanyolac B."/>
            <person name="Young S."/>
            <person name="Ho-Il K."/>
            <person name="Hahn J.H."/>
            <person name="Sangsakoo G."/>
            <person name="Vanavichit A."/>
            <person name="de Mattos Luiz.A.T."/>
            <person name="Zimmer P.D."/>
            <person name="Malone G."/>
            <person name="Dellagostin O."/>
            <person name="de Oliveira A.C."/>
            <person name="Bevan M."/>
            <person name="Bancroft I."/>
            <person name="Minx P."/>
            <person name="Cordum H."/>
            <person name="Wilson R."/>
            <person name="Cheng Z."/>
            <person name="Jin W."/>
            <person name="Jiang J."/>
            <person name="Leong S.A."/>
            <person name="Iwama H."/>
            <person name="Gojobori T."/>
            <person name="Itoh T."/>
            <person name="Niimura Y."/>
            <person name="Fujii Y."/>
            <person name="Habara T."/>
            <person name="Sakai H."/>
            <person name="Sato Y."/>
            <person name="Wilson G."/>
            <person name="Kumar K."/>
            <person name="McCouch S."/>
            <person name="Juretic N."/>
            <person name="Hoen D."/>
            <person name="Wright S."/>
            <person name="Bruskiewich R."/>
            <person name="Bureau T."/>
            <person name="Miyao A."/>
            <person name="Hirochika H."/>
            <person name="Nishikawa T."/>
            <person name="Kadowaki K."/>
            <person name="Sugiura M."/>
            <person name="Burr B."/>
            <person name="Sasaki T."/>
        </authorList>
    </citation>
    <scope>NUCLEOTIDE SEQUENCE [LARGE SCALE GENOMIC DNA]</scope>
    <source>
        <strain evidence="3">cv. Nipponbare</strain>
    </source>
</reference>
<reference evidence="2 3" key="2">
    <citation type="journal article" date="2013" name="Plant Cell Physiol.">
        <title>Rice Annotation Project Database (RAP-DB): an integrative and interactive database for rice genomics.</title>
        <authorList>
            <person name="Sakai H."/>
            <person name="Lee S.S."/>
            <person name="Tanaka T."/>
            <person name="Numa H."/>
            <person name="Kim J."/>
            <person name="Kawahara Y."/>
            <person name="Wakimoto H."/>
            <person name="Yang C.C."/>
            <person name="Iwamoto M."/>
            <person name="Abe T."/>
            <person name="Yamada Y."/>
            <person name="Muto A."/>
            <person name="Inokuchi H."/>
            <person name="Ikemura T."/>
            <person name="Matsumoto T."/>
            <person name="Sasaki T."/>
            <person name="Itoh T."/>
        </authorList>
    </citation>
    <scope>NUCLEOTIDE SEQUENCE [LARGE SCALE GENOMIC DNA]</scope>
    <source>
        <strain evidence="3">cv. Nipponbare</strain>
    </source>
</reference>
<dbReference type="PaxDb" id="39947-A0A0P0XGX4"/>